<feature type="transmembrane region" description="Helical" evidence="2">
    <location>
        <begin position="31"/>
        <end position="50"/>
    </location>
</feature>
<dbReference type="AlphaFoldDB" id="A0AAE0NYY0"/>
<evidence type="ECO:0000256" key="1">
    <source>
        <dbReference type="SAM" id="MobiDB-lite"/>
    </source>
</evidence>
<feature type="transmembrane region" description="Helical" evidence="2">
    <location>
        <begin position="62"/>
        <end position="83"/>
    </location>
</feature>
<evidence type="ECO:0000256" key="2">
    <source>
        <dbReference type="SAM" id="Phobius"/>
    </source>
</evidence>
<feature type="transmembrane region" description="Helical" evidence="2">
    <location>
        <begin position="89"/>
        <end position="109"/>
    </location>
</feature>
<organism evidence="3 4">
    <name type="scientific">Podospora didyma</name>
    <dbReference type="NCBI Taxonomy" id="330526"/>
    <lineage>
        <taxon>Eukaryota</taxon>
        <taxon>Fungi</taxon>
        <taxon>Dikarya</taxon>
        <taxon>Ascomycota</taxon>
        <taxon>Pezizomycotina</taxon>
        <taxon>Sordariomycetes</taxon>
        <taxon>Sordariomycetidae</taxon>
        <taxon>Sordariales</taxon>
        <taxon>Podosporaceae</taxon>
        <taxon>Podospora</taxon>
    </lineage>
</organism>
<evidence type="ECO:0000313" key="3">
    <source>
        <dbReference type="EMBL" id="KAK3389970.1"/>
    </source>
</evidence>
<dbReference type="EMBL" id="JAULSW010000002">
    <property type="protein sequence ID" value="KAK3389970.1"/>
    <property type="molecule type" value="Genomic_DNA"/>
</dbReference>
<keyword evidence="2" id="KW-0472">Membrane</keyword>
<keyword evidence="2" id="KW-0812">Transmembrane</keyword>
<keyword evidence="2" id="KW-1133">Transmembrane helix</keyword>
<comment type="caution">
    <text evidence="3">The sequence shown here is derived from an EMBL/GenBank/DDBJ whole genome shotgun (WGS) entry which is preliminary data.</text>
</comment>
<reference evidence="3" key="2">
    <citation type="submission" date="2023-06" db="EMBL/GenBank/DDBJ databases">
        <authorList>
            <consortium name="Lawrence Berkeley National Laboratory"/>
            <person name="Haridas S."/>
            <person name="Hensen N."/>
            <person name="Bonometti L."/>
            <person name="Westerberg I."/>
            <person name="Brannstrom I.O."/>
            <person name="Guillou S."/>
            <person name="Cros-Aarteil S."/>
            <person name="Calhoun S."/>
            <person name="Kuo A."/>
            <person name="Mondo S."/>
            <person name="Pangilinan J."/>
            <person name="Riley R."/>
            <person name="LaButti K."/>
            <person name="Andreopoulos B."/>
            <person name="Lipzen A."/>
            <person name="Chen C."/>
            <person name="Yanf M."/>
            <person name="Daum C."/>
            <person name="Ng V."/>
            <person name="Clum A."/>
            <person name="Steindorff A."/>
            <person name="Ohm R."/>
            <person name="Martin F."/>
            <person name="Silar P."/>
            <person name="Natvig D."/>
            <person name="Lalanne C."/>
            <person name="Gautier V."/>
            <person name="Ament-velasquez S.L."/>
            <person name="Kruys A."/>
            <person name="Hutchinson M.I."/>
            <person name="Powell A.J."/>
            <person name="Barry K."/>
            <person name="Miller A.N."/>
            <person name="Grigoriev I.V."/>
            <person name="Debuchy R."/>
            <person name="Gladieux P."/>
            <person name="Thoren M.H."/>
            <person name="Johannesson H."/>
        </authorList>
    </citation>
    <scope>NUCLEOTIDE SEQUENCE</scope>
    <source>
        <strain evidence="3">CBS 232.78</strain>
    </source>
</reference>
<proteinExistence type="predicted"/>
<accession>A0AAE0NYY0</accession>
<gene>
    <name evidence="3" type="ORF">B0H63DRAFT_464595</name>
</gene>
<protein>
    <submittedName>
        <fullName evidence="3">Uncharacterized protein</fullName>
    </submittedName>
</protein>
<dbReference type="Proteomes" id="UP001285441">
    <property type="component" value="Unassembled WGS sequence"/>
</dbReference>
<name>A0AAE0NYY0_9PEZI</name>
<feature type="region of interest" description="Disordered" evidence="1">
    <location>
        <begin position="1"/>
        <end position="20"/>
    </location>
</feature>
<evidence type="ECO:0000313" key="4">
    <source>
        <dbReference type="Proteomes" id="UP001285441"/>
    </source>
</evidence>
<sequence>MPPARHELPAGNTAPLPENQHHAIPTRASSVWKALAIAIYICCAIVYIFVTSQKEDVPWGGIARLVVIAVWLADSAILFLGNIDYLVRYRLEIFAVFLFLSLILSHLLATMTDAIGITMASVVTATIYPELRSDLMHLVAPAPEVSLPL</sequence>
<reference evidence="3" key="1">
    <citation type="journal article" date="2023" name="Mol. Phylogenet. Evol.">
        <title>Genome-scale phylogeny and comparative genomics of the fungal order Sordariales.</title>
        <authorList>
            <person name="Hensen N."/>
            <person name="Bonometti L."/>
            <person name="Westerberg I."/>
            <person name="Brannstrom I.O."/>
            <person name="Guillou S."/>
            <person name="Cros-Aarteil S."/>
            <person name="Calhoun S."/>
            <person name="Haridas S."/>
            <person name="Kuo A."/>
            <person name="Mondo S."/>
            <person name="Pangilinan J."/>
            <person name="Riley R."/>
            <person name="LaButti K."/>
            <person name="Andreopoulos B."/>
            <person name="Lipzen A."/>
            <person name="Chen C."/>
            <person name="Yan M."/>
            <person name="Daum C."/>
            <person name="Ng V."/>
            <person name="Clum A."/>
            <person name="Steindorff A."/>
            <person name="Ohm R.A."/>
            <person name="Martin F."/>
            <person name="Silar P."/>
            <person name="Natvig D.O."/>
            <person name="Lalanne C."/>
            <person name="Gautier V."/>
            <person name="Ament-Velasquez S.L."/>
            <person name="Kruys A."/>
            <person name="Hutchinson M.I."/>
            <person name="Powell A.J."/>
            <person name="Barry K."/>
            <person name="Miller A.N."/>
            <person name="Grigoriev I.V."/>
            <person name="Debuchy R."/>
            <person name="Gladieux P."/>
            <person name="Hiltunen Thoren M."/>
            <person name="Johannesson H."/>
        </authorList>
    </citation>
    <scope>NUCLEOTIDE SEQUENCE</scope>
    <source>
        <strain evidence="3">CBS 232.78</strain>
    </source>
</reference>
<keyword evidence="4" id="KW-1185">Reference proteome</keyword>